<gene>
    <name evidence="2" type="ORF">GSI_09269</name>
</gene>
<comment type="caution">
    <text evidence="2">The sequence shown here is derived from an EMBL/GenBank/DDBJ whole genome shotgun (WGS) entry which is preliminary data.</text>
</comment>
<feature type="transmembrane region" description="Helical" evidence="1">
    <location>
        <begin position="67"/>
        <end position="88"/>
    </location>
</feature>
<reference evidence="2 3" key="1">
    <citation type="journal article" date="2015" name="Sci. Rep.">
        <title>Chromosome-level genome map provides insights into diverse defense mechanisms in the medicinal fungus Ganoderma sinense.</title>
        <authorList>
            <person name="Zhu Y."/>
            <person name="Xu J."/>
            <person name="Sun C."/>
            <person name="Zhou S."/>
            <person name="Xu H."/>
            <person name="Nelson D.R."/>
            <person name="Qian J."/>
            <person name="Song J."/>
            <person name="Luo H."/>
            <person name="Xiang L."/>
            <person name="Li Y."/>
            <person name="Xu Z."/>
            <person name="Ji A."/>
            <person name="Wang L."/>
            <person name="Lu S."/>
            <person name="Hayward A."/>
            <person name="Sun W."/>
            <person name="Li X."/>
            <person name="Schwartz D.C."/>
            <person name="Wang Y."/>
            <person name="Chen S."/>
        </authorList>
    </citation>
    <scope>NUCLEOTIDE SEQUENCE [LARGE SCALE GENOMIC DNA]</scope>
    <source>
        <strain evidence="2 3">ZZ0214-1</strain>
    </source>
</reference>
<dbReference type="EMBL" id="AYKW01000023">
    <property type="protein sequence ID" value="PIL29220.1"/>
    <property type="molecule type" value="Genomic_DNA"/>
</dbReference>
<protein>
    <submittedName>
        <fullName evidence="2">Uncharacterized protein</fullName>
    </submittedName>
</protein>
<accession>A0A2G8S617</accession>
<name>A0A2G8S617_9APHY</name>
<proteinExistence type="predicted"/>
<dbReference type="Proteomes" id="UP000230002">
    <property type="component" value="Unassembled WGS sequence"/>
</dbReference>
<dbReference type="OrthoDB" id="2795487at2759"/>
<keyword evidence="1" id="KW-1133">Transmembrane helix</keyword>
<organism evidence="2 3">
    <name type="scientific">Ganoderma sinense ZZ0214-1</name>
    <dbReference type="NCBI Taxonomy" id="1077348"/>
    <lineage>
        <taxon>Eukaryota</taxon>
        <taxon>Fungi</taxon>
        <taxon>Dikarya</taxon>
        <taxon>Basidiomycota</taxon>
        <taxon>Agaricomycotina</taxon>
        <taxon>Agaricomycetes</taxon>
        <taxon>Polyporales</taxon>
        <taxon>Polyporaceae</taxon>
        <taxon>Ganoderma</taxon>
    </lineage>
</organism>
<dbReference type="STRING" id="1077348.A0A2G8S617"/>
<evidence type="ECO:0000313" key="2">
    <source>
        <dbReference type="EMBL" id="PIL29220.1"/>
    </source>
</evidence>
<feature type="transmembrane region" description="Helical" evidence="1">
    <location>
        <begin position="26"/>
        <end position="55"/>
    </location>
</feature>
<evidence type="ECO:0000256" key="1">
    <source>
        <dbReference type="SAM" id="Phobius"/>
    </source>
</evidence>
<keyword evidence="1" id="KW-0812">Transmembrane</keyword>
<keyword evidence="3" id="KW-1185">Reference proteome</keyword>
<dbReference type="AlphaFoldDB" id="A0A2G8S617"/>
<evidence type="ECO:0000313" key="3">
    <source>
        <dbReference type="Proteomes" id="UP000230002"/>
    </source>
</evidence>
<sequence>MAHPSSFASALATPNEARSTWLDADLYASCGAVLLGGLVALYFSGLVFMQVVLYWRQSSSDPIRTKAVVVFIWILDVVHSTTVCIANWENLISNFGILDGLDHITW</sequence>
<keyword evidence="1" id="KW-0472">Membrane</keyword>